<protein>
    <submittedName>
        <fullName evidence="1">Uncharacterized protein</fullName>
    </submittedName>
</protein>
<evidence type="ECO:0000313" key="1">
    <source>
        <dbReference type="EMBL" id="AJD82105.1"/>
    </source>
</evidence>
<sequence>MADLNSGYAYIEDLKLYGPPNKVLAQILVGNQMYNLVAEYVLKVAIHFTTKEARSPYRDRTRQYRRGGHTPGQQVRNMDYDVAMGNDRWIGQITLREDYSGADQYGRKKYARYRGSQSLRESLHAVLPHQP</sequence>
<organism evidence="1 2">
    <name type="scientific">Mycobacterium phage Cosmo</name>
    <dbReference type="NCBI Taxonomy" id="1567467"/>
    <lineage>
        <taxon>Viruses</taxon>
        <taxon>Duplodnaviria</taxon>
        <taxon>Heunggongvirae</taxon>
        <taxon>Uroviricota</taxon>
        <taxon>Caudoviricetes</taxon>
        <taxon>Vilmaviridae</taxon>
        <taxon>Wildcatvirus</taxon>
        <taxon>Wildcatvirus wildcat</taxon>
        <taxon>Mycobacterium virus Wildcat</taxon>
    </lineage>
</organism>
<dbReference type="EMBL" id="KP027195">
    <property type="protein sequence ID" value="AJD82105.1"/>
    <property type="molecule type" value="Genomic_DNA"/>
</dbReference>
<gene>
    <name evidence="1" type="primary">33</name>
    <name evidence="1" type="ORF">COSMO_33</name>
</gene>
<accession>A0A0B5A354</accession>
<evidence type="ECO:0000313" key="2">
    <source>
        <dbReference type="Proteomes" id="UP000031718"/>
    </source>
</evidence>
<dbReference type="Proteomes" id="UP000031718">
    <property type="component" value="Segment"/>
</dbReference>
<name>A0A0B5A354_9CAUD</name>
<proteinExistence type="predicted"/>
<reference evidence="1 2" key="1">
    <citation type="submission" date="2014-10" db="EMBL/GenBank/DDBJ databases">
        <authorList>
            <person name="Mackenzie J."/>
            <person name="Lekholoane M."/>
            <person name="Leqhaoe R."/>
            <person name="Mcunu Z."/>
            <person name="Mzobe Z."/>
            <person name="Rodel H."/>
            <person name="Seagreen C."/>
            <person name="Mazeka N."/>
            <person name="Larsen M.H."/>
            <person name="Rubin E.J."/>
            <person name="Russell D.A."/>
            <person name="Guerrero C.A."/>
            <person name="Bowman C.A."/>
            <person name="Jacobs-Sera D."/>
            <person name="Hendrix R.W."/>
            <person name="Hatfull G.F."/>
        </authorList>
    </citation>
    <scope>NUCLEOTIDE SEQUENCE [LARGE SCALE GENOMIC DNA]</scope>
</reference>